<dbReference type="AlphaFoldDB" id="A0A654DQT8"/>
<proteinExistence type="predicted"/>
<evidence type="ECO:0000313" key="3">
    <source>
        <dbReference type="Proteomes" id="UP000432350"/>
    </source>
</evidence>
<name>A0A654DQT8_SPHMU</name>
<evidence type="ECO:0000313" key="2">
    <source>
        <dbReference type="EMBL" id="VXD07825.1"/>
    </source>
</evidence>
<reference evidence="2 3" key="1">
    <citation type="submission" date="2019-10" db="EMBL/GenBank/DDBJ databases">
        <authorList>
            <person name="Karimi E."/>
        </authorList>
    </citation>
    <scope>NUCLEOTIDE SEQUENCE [LARGE SCALE GENOMIC DNA]</scope>
    <source>
        <strain evidence="2">Sphingobacterium sp. 8BC</strain>
    </source>
</reference>
<evidence type="ECO:0000259" key="1">
    <source>
        <dbReference type="Pfam" id="PF13588"/>
    </source>
</evidence>
<dbReference type="Proteomes" id="UP000432350">
    <property type="component" value="Unassembled WGS sequence"/>
</dbReference>
<dbReference type="InterPro" id="IPR029464">
    <property type="entry name" value="HSDR_N"/>
</dbReference>
<gene>
    <name evidence="2" type="ORF">SPHINGO8BC_90119</name>
</gene>
<feature type="domain" description="Type I restriction enzyme R protein N-terminal" evidence="1">
    <location>
        <begin position="54"/>
        <end position="163"/>
    </location>
</feature>
<protein>
    <recommendedName>
        <fullName evidence="1">Type I restriction enzyme R protein N-terminal domain-containing protein</fullName>
    </recommendedName>
</protein>
<sequence length="169" mass="20004">MPDECIFFAKILVYLCMFSPTPLNLPPYQAKISKKNNAIYIFDELRKKDLVLTPEEWVRQHWINYLSLMKNYPKALMHIEGGLKLNNLQKRSDLLIYNSSGHKVVLAEFKAPHIKITQQVFEQIANYNTVHRIPYLLVSNGMNHYYCKIDFIKKSYEFLEDLPNYNEID</sequence>
<organism evidence="2 3">
    <name type="scientific">Sphingobacterium multivorum</name>
    <dbReference type="NCBI Taxonomy" id="28454"/>
    <lineage>
        <taxon>Bacteria</taxon>
        <taxon>Pseudomonadati</taxon>
        <taxon>Bacteroidota</taxon>
        <taxon>Sphingobacteriia</taxon>
        <taxon>Sphingobacteriales</taxon>
        <taxon>Sphingobacteriaceae</taxon>
        <taxon>Sphingobacterium</taxon>
    </lineage>
</organism>
<dbReference type="EMBL" id="CABWMV010000028">
    <property type="protein sequence ID" value="VXD07825.1"/>
    <property type="molecule type" value="Genomic_DNA"/>
</dbReference>
<dbReference type="Pfam" id="PF13588">
    <property type="entry name" value="HSDR_N_2"/>
    <property type="match status" value="1"/>
</dbReference>
<accession>A0A654DQT8</accession>